<dbReference type="SUPFAM" id="SSF63817">
    <property type="entry name" value="Sortase"/>
    <property type="match status" value="1"/>
</dbReference>
<dbReference type="InterPro" id="IPR005754">
    <property type="entry name" value="Sortase"/>
</dbReference>
<gene>
    <name evidence="4" type="ORF">SAMN05421504_104554</name>
</gene>
<reference evidence="4 5" key="1">
    <citation type="submission" date="2016-10" db="EMBL/GenBank/DDBJ databases">
        <authorList>
            <person name="de Groot N.N."/>
        </authorList>
    </citation>
    <scope>NUCLEOTIDE SEQUENCE [LARGE SCALE GENOMIC DNA]</scope>
    <source>
        <strain evidence="4 5">CPCC 202699</strain>
    </source>
</reference>
<dbReference type="EMBL" id="FNON01000004">
    <property type="protein sequence ID" value="SDY11553.1"/>
    <property type="molecule type" value="Genomic_DNA"/>
</dbReference>
<keyword evidence="3" id="KW-0732">Signal</keyword>
<feature type="signal peptide" evidence="3">
    <location>
        <begin position="1"/>
        <end position="21"/>
    </location>
</feature>
<dbReference type="InterPro" id="IPR023365">
    <property type="entry name" value="Sortase_dom-sf"/>
</dbReference>
<evidence type="ECO:0000313" key="4">
    <source>
        <dbReference type="EMBL" id="SDY11553.1"/>
    </source>
</evidence>
<keyword evidence="1" id="KW-0378">Hydrolase</keyword>
<name>A0A1H3H7K2_9PSEU</name>
<dbReference type="CDD" id="cd05829">
    <property type="entry name" value="Sortase_F"/>
    <property type="match status" value="1"/>
</dbReference>
<dbReference type="AlphaFoldDB" id="A0A1H3H7K2"/>
<dbReference type="GO" id="GO:0016787">
    <property type="term" value="F:hydrolase activity"/>
    <property type="evidence" value="ECO:0007669"/>
    <property type="project" value="UniProtKB-KW"/>
</dbReference>
<keyword evidence="5" id="KW-1185">Reference proteome</keyword>
<dbReference type="Proteomes" id="UP000199515">
    <property type="component" value="Unassembled WGS sequence"/>
</dbReference>
<dbReference type="InterPro" id="IPR042001">
    <property type="entry name" value="Sortase_F"/>
</dbReference>
<dbReference type="Gene3D" id="2.40.260.10">
    <property type="entry name" value="Sortase"/>
    <property type="match status" value="1"/>
</dbReference>
<evidence type="ECO:0000313" key="5">
    <source>
        <dbReference type="Proteomes" id="UP000199515"/>
    </source>
</evidence>
<feature type="compositionally biased region" description="Low complexity" evidence="2">
    <location>
        <begin position="25"/>
        <end position="41"/>
    </location>
</feature>
<dbReference type="Pfam" id="PF04203">
    <property type="entry name" value="Sortase"/>
    <property type="match status" value="1"/>
</dbReference>
<organism evidence="4 5">
    <name type="scientific">Amycolatopsis xylanica</name>
    <dbReference type="NCBI Taxonomy" id="589385"/>
    <lineage>
        <taxon>Bacteria</taxon>
        <taxon>Bacillati</taxon>
        <taxon>Actinomycetota</taxon>
        <taxon>Actinomycetes</taxon>
        <taxon>Pseudonocardiales</taxon>
        <taxon>Pseudonocardiaceae</taxon>
        <taxon>Amycolatopsis</taxon>
    </lineage>
</organism>
<protein>
    <submittedName>
        <fullName evidence="4">Sortase family protein</fullName>
    </submittedName>
</protein>
<evidence type="ECO:0000256" key="2">
    <source>
        <dbReference type="SAM" id="MobiDB-lite"/>
    </source>
</evidence>
<sequence length="193" mass="19991">MKGFLVAVAAVAVLVSGCGSSAPEQKAAPASQAGQGQADQPVDVGKDPGVVMLPGGGVAKLVHQELKDDGTLPIPEGLDEAAWWGAKVGAGKGAALFSGHVNWKGKKGPFDELWRIKAGQDVSVSDDAGGKWTYKIDAVETVHKDKLAQRAEEFFSPDGPHRLVLVTCGGEYVGGSTGYEDNRIVTASLVGRP</sequence>
<accession>A0A1H3H7K2</accession>
<proteinExistence type="predicted"/>
<evidence type="ECO:0000256" key="3">
    <source>
        <dbReference type="SAM" id="SignalP"/>
    </source>
</evidence>
<dbReference type="RefSeq" id="WP_245757446.1">
    <property type="nucleotide sequence ID" value="NZ_FNON01000004.1"/>
</dbReference>
<feature type="region of interest" description="Disordered" evidence="2">
    <location>
        <begin position="23"/>
        <end position="46"/>
    </location>
</feature>
<feature type="chain" id="PRO_5039214016" evidence="3">
    <location>
        <begin position="22"/>
        <end position="193"/>
    </location>
</feature>
<dbReference type="PROSITE" id="PS51257">
    <property type="entry name" value="PROKAR_LIPOPROTEIN"/>
    <property type="match status" value="1"/>
</dbReference>
<dbReference type="STRING" id="589385.SAMN05421504_104554"/>
<evidence type="ECO:0000256" key="1">
    <source>
        <dbReference type="ARBA" id="ARBA00022801"/>
    </source>
</evidence>